<accession>A0A8J8SWW0</accession>
<evidence type="ECO:0000313" key="3">
    <source>
        <dbReference type="Proteomes" id="UP000785679"/>
    </source>
</evidence>
<comment type="caution">
    <text evidence="2">The sequence shown here is derived from an EMBL/GenBank/DDBJ whole genome shotgun (WGS) entry which is preliminary data.</text>
</comment>
<gene>
    <name evidence="2" type="ORF">FGO68_gene12921</name>
</gene>
<feature type="compositionally biased region" description="Polar residues" evidence="1">
    <location>
        <begin position="1"/>
        <end position="11"/>
    </location>
</feature>
<dbReference type="Proteomes" id="UP000785679">
    <property type="component" value="Unassembled WGS sequence"/>
</dbReference>
<feature type="compositionally biased region" description="Basic and acidic residues" evidence="1">
    <location>
        <begin position="179"/>
        <end position="199"/>
    </location>
</feature>
<protein>
    <submittedName>
        <fullName evidence="2">Uncharacterized protein</fullName>
    </submittedName>
</protein>
<evidence type="ECO:0000313" key="2">
    <source>
        <dbReference type="EMBL" id="TNV73640.1"/>
    </source>
</evidence>
<dbReference type="AlphaFoldDB" id="A0A8J8SWW0"/>
<name>A0A8J8SWW0_HALGN</name>
<keyword evidence="3" id="KW-1185">Reference proteome</keyword>
<organism evidence="2 3">
    <name type="scientific">Halteria grandinella</name>
    <dbReference type="NCBI Taxonomy" id="5974"/>
    <lineage>
        <taxon>Eukaryota</taxon>
        <taxon>Sar</taxon>
        <taxon>Alveolata</taxon>
        <taxon>Ciliophora</taxon>
        <taxon>Intramacronucleata</taxon>
        <taxon>Spirotrichea</taxon>
        <taxon>Stichotrichia</taxon>
        <taxon>Sporadotrichida</taxon>
        <taxon>Halteriidae</taxon>
        <taxon>Halteria</taxon>
    </lineage>
</organism>
<sequence>MSDNLLPQTLSPARLHLDPLSPPLPRAESTTDQPISLEPPQVSLPPHASAQLPRESSHDLADSQMNHFHLAVGPSATTTAESSANLESEATAPVVEIRQDRKVDLTQDLLSIKCQIATAERKSVCADANMDNASCGSKSGRSFKQLKMLSKRRPQAEEGEGTHDQKKASDEQMVNSQKQESKAKVEEQSQEEKEKEVTKTVERMFQKMSYEERFE</sequence>
<reference evidence="2" key="1">
    <citation type="submission" date="2019-06" db="EMBL/GenBank/DDBJ databases">
        <authorList>
            <person name="Zheng W."/>
        </authorList>
    </citation>
    <scope>NUCLEOTIDE SEQUENCE</scope>
    <source>
        <strain evidence="2">QDHG01</strain>
    </source>
</reference>
<feature type="region of interest" description="Disordered" evidence="1">
    <location>
        <begin position="1"/>
        <end position="60"/>
    </location>
</feature>
<feature type="region of interest" description="Disordered" evidence="1">
    <location>
        <begin position="148"/>
        <end position="199"/>
    </location>
</feature>
<evidence type="ECO:0000256" key="1">
    <source>
        <dbReference type="SAM" id="MobiDB-lite"/>
    </source>
</evidence>
<feature type="compositionally biased region" description="Basic and acidic residues" evidence="1">
    <location>
        <begin position="154"/>
        <end position="170"/>
    </location>
</feature>
<proteinExistence type="predicted"/>
<dbReference type="EMBL" id="RRYP01018435">
    <property type="protein sequence ID" value="TNV73640.1"/>
    <property type="molecule type" value="Genomic_DNA"/>
</dbReference>